<dbReference type="Gramene" id="Solyc05g018020.1.1">
    <property type="protein sequence ID" value="Solyc05g018020.1.1.1"/>
    <property type="gene ID" value="Solyc05g018020.1"/>
</dbReference>
<evidence type="ECO:0000313" key="2">
    <source>
        <dbReference type="Proteomes" id="UP000004994"/>
    </source>
</evidence>
<sequence length="83" mass="9652">MPKLRCLWIDDCPLLQVLMYGIFNLISLKVLTLSKCKKLKHPPSRDVMQWLTKLWSLQIKGCPYFKESCINLSMVQDFSSSSN</sequence>
<protein>
    <submittedName>
        <fullName evidence="1">Uncharacterized protein</fullName>
    </submittedName>
</protein>
<proteinExistence type="predicted"/>
<dbReference type="Proteomes" id="UP000004994">
    <property type="component" value="Chromosome 5"/>
</dbReference>
<dbReference type="InParanoid" id="A0A3Q7GJF1"/>
<dbReference type="SUPFAM" id="SSF52047">
    <property type="entry name" value="RNI-like"/>
    <property type="match status" value="1"/>
</dbReference>
<organism evidence="1">
    <name type="scientific">Solanum lycopersicum</name>
    <name type="common">Tomato</name>
    <name type="synonym">Lycopersicon esculentum</name>
    <dbReference type="NCBI Taxonomy" id="4081"/>
    <lineage>
        <taxon>Eukaryota</taxon>
        <taxon>Viridiplantae</taxon>
        <taxon>Streptophyta</taxon>
        <taxon>Embryophyta</taxon>
        <taxon>Tracheophyta</taxon>
        <taxon>Spermatophyta</taxon>
        <taxon>Magnoliopsida</taxon>
        <taxon>eudicotyledons</taxon>
        <taxon>Gunneridae</taxon>
        <taxon>Pentapetalae</taxon>
        <taxon>asterids</taxon>
        <taxon>lamiids</taxon>
        <taxon>Solanales</taxon>
        <taxon>Solanaceae</taxon>
        <taxon>Solanoideae</taxon>
        <taxon>Solaneae</taxon>
        <taxon>Solanum</taxon>
        <taxon>Solanum subgen. Lycopersicon</taxon>
    </lineage>
</organism>
<evidence type="ECO:0000313" key="1">
    <source>
        <dbReference type="EnsemblPlants" id="Solyc05g018020.1.1.1"/>
    </source>
</evidence>
<dbReference type="EnsemblPlants" id="Solyc05g018020.1.1">
    <property type="protein sequence ID" value="Solyc05g018020.1.1.1"/>
    <property type="gene ID" value="Solyc05g018020.1"/>
</dbReference>
<dbReference type="Gene3D" id="3.80.10.10">
    <property type="entry name" value="Ribonuclease Inhibitor"/>
    <property type="match status" value="1"/>
</dbReference>
<name>A0A3Q7GJF1_SOLLC</name>
<reference evidence="1" key="1">
    <citation type="journal article" date="2012" name="Nature">
        <title>The tomato genome sequence provides insights into fleshy fruit evolution.</title>
        <authorList>
            <consortium name="Tomato Genome Consortium"/>
        </authorList>
    </citation>
    <scope>NUCLEOTIDE SEQUENCE [LARGE SCALE GENOMIC DNA]</scope>
    <source>
        <strain evidence="1">cv. Heinz 1706</strain>
    </source>
</reference>
<dbReference type="PaxDb" id="4081-Solyc05g018020.1.1"/>
<keyword evidence="2" id="KW-1185">Reference proteome</keyword>
<dbReference type="AlphaFoldDB" id="A0A3Q7GJF1"/>
<accession>A0A3Q7GJF1</accession>
<dbReference type="OMA" id="LWYVEIC"/>
<dbReference type="InterPro" id="IPR032675">
    <property type="entry name" value="LRR_dom_sf"/>
</dbReference>
<reference evidence="1" key="2">
    <citation type="submission" date="2019-01" db="UniProtKB">
        <authorList>
            <consortium name="EnsemblPlants"/>
        </authorList>
    </citation>
    <scope>IDENTIFICATION</scope>
    <source>
        <strain evidence="1">cv. Heinz 1706</strain>
    </source>
</reference>